<dbReference type="GO" id="GO:0008168">
    <property type="term" value="F:methyltransferase activity"/>
    <property type="evidence" value="ECO:0007669"/>
    <property type="project" value="UniProtKB-KW"/>
</dbReference>
<evidence type="ECO:0000256" key="6">
    <source>
        <dbReference type="PIRSR" id="PIRSR602401-1"/>
    </source>
</evidence>
<evidence type="ECO:0000256" key="1">
    <source>
        <dbReference type="ARBA" id="ARBA00001971"/>
    </source>
</evidence>
<organism evidence="7 8">
    <name type="scientific">Hapsidospora chrysogenum (strain ATCC 11550 / CBS 779.69 / DSM 880 / IAM 14645 / JCM 23072 / IMI 49137)</name>
    <name type="common">Acremonium chrysogenum</name>
    <dbReference type="NCBI Taxonomy" id="857340"/>
    <lineage>
        <taxon>Eukaryota</taxon>
        <taxon>Fungi</taxon>
        <taxon>Dikarya</taxon>
        <taxon>Ascomycota</taxon>
        <taxon>Pezizomycotina</taxon>
        <taxon>Sordariomycetes</taxon>
        <taxon>Hypocreomycetidae</taxon>
        <taxon>Hypocreales</taxon>
        <taxon>Bionectriaceae</taxon>
        <taxon>Hapsidospora</taxon>
    </lineage>
</organism>
<dbReference type="PRINTS" id="PR00385">
    <property type="entry name" value="P450"/>
</dbReference>
<dbReference type="InterPro" id="IPR001128">
    <property type="entry name" value="Cyt_P450"/>
</dbReference>
<dbReference type="OrthoDB" id="3934656at2759"/>
<dbReference type="GO" id="GO:0032259">
    <property type="term" value="P:methylation"/>
    <property type="evidence" value="ECO:0007669"/>
    <property type="project" value="UniProtKB-KW"/>
</dbReference>
<proteinExistence type="inferred from homology"/>
<dbReference type="GO" id="GO:0004497">
    <property type="term" value="F:monooxygenase activity"/>
    <property type="evidence" value="ECO:0007669"/>
    <property type="project" value="InterPro"/>
</dbReference>
<evidence type="ECO:0000256" key="4">
    <source>
        <dbReference type="ARBA" id="ARBA00022723"/>
    </source>
</evidence>
<keyword evidence="4 6" id="KW-0479">Metal-binding</keyword>
<protein>
    <submittedName>
        <fullName evidence="7">Pisatin demethylase-like protein</fullName>
    </submittedName>
</protein>
<sequence length="488" mass="55799">MHFSWQTVAAQVLILVATWIFGSWLLSPLRRIPGPTLASFSRLWHIIHIFRGDQNTVLDELHEKYGSFVRVAPNEVSVSHPEAIKKILLAPLHKSNFYKAMALPDYRFQTPMSTTDPHEKNERSRHFAAGYKMSNVLQNEGAIDSTIRLFLNRLDNFAESGKAFDLDKYFTFLAFDIVGEMMFSKQFGFLREDKDIGNSIRNGPALSLFVSVMAYTRWLHVTVLANPFVTWLGILPMGHIYNTAVKALDDRKGNQDSRFDATAHWFRAVEKNPDRVSELDVYAQTTGAVGAGSDTISCALQAFVYYMLRHPNAWQRARDEIDEAIKTHGICQDPVVTFADTLKLPFLQACIKEAMRVFAPVPMGLPRVVPEGGLDIGDQHFTKGTIVSINSWVLHRDKEIWGPDAHEFNPDRWLKDNSSHLDNFFMPWGWGYNSCPGQHLAKIELSKVTATLVRDYNVRQADPNQEWQWKAYFTMVPHSWPCHVERRN</sequence>
<gene>
    <name evidence="7" type="ORF">ACRE_017850</name>
</gene>
<dbReference type="HOGENOM" id="CLU_001570_14_0_1"/>
<dbReference type="InterPro" id="IPR050121">
    <property type="entry name" value="Cytochrome_P450_monoxygenase"/>
</dbReference>
<keyword evidence="7" id="KW-0489">Methyltransferase</keyword>
<name>A0A086TDE6_HAPC1</name>
<evidence type="ECO:0000313" key="8">
    <source>
        <dbReference type="Proteomes" id="UP000029964"/>
    </source>
</evidence>
<dbReference type="Gene3D" id="1.10.630.10">
    <property type="entry name" value="Cytochrome P450"/>
    <property type="match status" value="1"/>
</dbReference>
<accession>A0A086TDE6</accession>
<keyword evidence="7" id="KW-0808">Transferase</keyword>
<dbReference type="PRINTS" id="PR00463">
    <property type="entry name" value="EP450I"/>
</dbReference>
<dbReference type="GO" id="GO:0020037">
    <property type="term" value="F:heme binding"/>
    <property type="evidence" value="ECO:0007669"/>
    <property type="project" value="InterPro"/>
</dbReference>
<dbReference type="CDD" id="cd11060">
    <property type="entry name" value="CYP57A1-like"/>
    <property type="match status" value="1"/>
</dbReference>
<dbReference type="GO" id="GO:0016705">
    <property type="term" value="F:oxidoreductase activity, acting on paired donors, with incorporation or reduction of molecular oxygen"/>
    <property type="evidence" value="ECO:0007669"/>
    <property type="project" value="InterPro"/>
</dbReference>
<keyword evidence="3 6" id="KW-0349">Heme</keyword>
<feature type="binding site" description="axial binding residue" evidence="6">
    <location>
        <position position="435"/>
    </location>
    <ligand>
        <name>heme</name>
        <dbReference type="ChEBI" id="CHEBI:30413"/>
    </ligand>
    <ligandPart>
        <name>Fe</name>
        <dbReference type="ChEBI" id="CHEBI:18248"/>
    </ligandPart>
</feature>
<dbReference type="Proteomes" id="UP000029964">
    <property type="component" value="Unassembled WGS sequence"/>
</dbReference>
<comment type="similarity">
    <text evidence="2">Belongs to the cytochrome P450 family.</text>
</comment>
<comment type="caution">
    <text evidence="7">The sequence shown here is derived from an EMBL/GenBank/DDBJ whole genome shotgun (WGS) entry which is preliminary data.</text>
</comment>
<reference evidence="8" key="1">
    <citation type="journal article" date="2014" name="Genome Announc.">
        <title>Genome sequence and annotation of Acremonium chrysogenum, producer of the beta-lactam antibiotic cephalosporin C.</title>
        <authorList>
            <person name="Terfehr D."/>
            <person name="Dahlmann T.A."/>
            <person name="Specht T."/>
            <person name="Zadra I."/>
            <person name="Kuernsteiner H."/>
            <person name="Kueck U."/>
        </authorList>
    </citation>
    <scope>NUCLEOTIDE SEQUENCE [LARGE SCALE GENOMIC DNA]</scope>
    <source>
        <strain evidence="8">ATCC 11550 / CBS 779.69 / DSM 880 / IAM 14645 / JCM 23072 / IMI 49137</strain>
    </source>
</reference>
<comment type="cofactor">
    <cofactor evidence="1 6">
        <name>heme</name>
        <dbReference type="ChEBI" id="CHEBI:30413"/>
    </cofactor>
</comment>
<evidence type="ECO:0000256" key="5">
    <source>
        <dbReference type="ARBA" id="ARBA00023004"/>
    </source>
</evidence>
<dbReference type="InterPro" id="IPR036396">
    <property type="entry name" value="Cyt_P450_sf"/>
</dbReference>
<dbReference type="SUPFAM" id="SSF48264">
    <property type="entry name" value="Cytochrome P450"/>
    <property type="match status" value="1"/>
</dbReference>
<keyword evidence="8" id="KW-1185">Reference proteome</keyword>
<dbReference type="EMBL" id="JPKY01000010">
    <property type="protein sequence ID" value="KFH47378.1"/>
    <property type="molecule type" value="Genomic_DNA"/>
</dbReference>
<dbReference type="GO" id="GO:0005506">
    <property type="term" value="F:iron ion binding"/>
    <property type="evidence" value="ECO:0007669"/>
    <property type="project" value="InterPro"/>
</dbReference>
<keyword evidence="5 6" id="KW-0408">Iron</keyword>
<dbReference type="Pfam" id="PF00067">
    <property type="entry name" value="p450"/>
    <property type="match status" value="1"/>
</dbReference>
<evidence type="ECO:0000313" key="7">
    <source>
        <dbReference type="EMBL" id="KFH47378.1"/>
    </source>
</evidence>
<evidence type="ECO:0000256" key="3">
    <source>
        <dbReference type="ARBA" id="ARBA00022617"/>
    </source>
</evidence>
<dbReference type="PANTHER" id="PTHR24305">
    <property type="entry name" value="CYTOCHROME P450"/>
    <property type="match status" value="1"/>
</dbReference>
<dbReference type="InterPro" id="IPR002401">
    <property type="entry name" value="Cyt_P450_E_grp-I"/>
</dbReference>
<dbReference type="PANTHER" id="PTHR24305:SF232">
    <property type="entry name" value="P450, PUTATIVE (EUROFUNG)-RELATED"/>
    <property type="match status" value="1"/>
</dbReference>
<dbReference type="STRING" id="857340.A0A086TDE6"/>
<evidence type="ECO:0000256" key="2">
    <source>
        <dbReference type="ARBA" id="ARBA00010617"/>
    </source>
</evidence>
<dbReference type="AlphaFoldDB" id="A0A086TDE6"/>